<comment type="caution">
    <text evidence="3">The sequence shown here is derived from an EMBL/GenBank/DDBJ whole genome shotgun (WGS) entry which is preliminary data.</text>
</comment>
<evidence type="ECO:0000256" key="2">
    <source>
        <dbReference type="SAM" id="MobiDB-lite"/>
    </source>
</evidence>
<protein>
    <submittedName>
        <fullName evidence="3">Leucine-rich repeat protein</fullName>
    </submittedName>
</protein>
<sequence>MNETTQATEGEGPRRSGRERRQAESIYTDARLAERKNRAEKSSERSIRYRKRKGKEDESEEENEQESTTFSDDEVMQFSSDSDNEQESSDSEGATSPNIVGSWEWTRSSVRAVESFSSVDGDNIFYTNYWNGYRRSLSYDAGQSLENAQRSLVDRQHDKQSLTLEHYPKYLSQVPYHADMMPCYEYFAEGIQHRTSLEEFKVINYNLPQSPWLEKNILSVLEQNRKLTVLELSNCSLSADDLTLLTKFVAENKTLSTLNISRTNIESEDAVKALASAFKKHPALRKVNLAYWYCSFAGGHGMMDKILGACKKCDSLQIGHKDFDSNCVEKIANFLGKKHSLTSFSLVGAPVDKDKDNKRLLSEALVQNKTIEKLRLHSNQLQLPAVIRGTKKVIKALSRLTHLDMSNNRSPVQGAKVMSKFLEEPDCKLVSLIMSNNHLTTKGANELIPTLKKNTSLQHLDLSSNWLNDQCAPAVIDMLLNNSTLLSLNLSKNKSLKASYLEKGSRSRWEYDENEESGSRWKYVAKDGGRAKIVKGALFDLTSLESIAACNHTCAVKMSGCNLGNTHEETIRKINALEVCEAKKIRHKVVLALNKVKRDLYESSNFKDLPLEVMPYLLEMLQQRLSQTNFPRSLKTRGDATTLNRLYVSIKTWQTLPLLFARGPGKRKKKVAKKKPRKRSKFGDTEDDDDEAWVPKGARTTGKSWRNPVSGNWEWIPPPVY</sequence>
<dbReference type="Gene3D" id="3.80.10.10">
    <property type="entry name" value="Ribonuclease Inhibitor"/>
    <property type="match status" value="2"/>
</dbReference>
<dbReference type="Pfam" id="PF13516">
    <property type="entry name" value="LRR_6"/>
    <property type="match status" value="1"/>
</dbReference>
<dbReference type="SUPFAM" id="SSF52047">
    <property type="entry name" value="RNI-like"/>
    <property type="match status" value="1"/>
</dbReference>
<evidence type="ECO:0000313" key="4">
    <source>
        <dbReference type="Proteomes" id="UP001224775"/>
    </source>
</evidence>
<evidence type="ECO:0000256" key="1">
    <source>
        <dbReference type="ARBA" id="ARBA00022737"/>
    </source>
</evidence>
<organism evidence="3 4">
    <name type="scientific">Skeletonema marinoi</name>
    <dbReference type="NCBI Taxonomy" id="267567"/>
    <lineage>
        <taxon>Eukaryota</taxon>
        <taxon>Sar</taxon>
        <taxon>Stramenopiles</taxon>
        <taxon>Ochrophyta</taxon>
        <taxon>Bacillariophyta</taxon>
        <taxon>Coscinodiscophyceae</taxon>
        <taxon>Thalassiosirophycidae</taxon>
        <taxon>Thalassiosirales</taxon>
        <taxon>Skeletonemataceae</taxon>
        <taxon>Skeletonema</taxon>
        <taxon>Skeletonema marinoi-dohrnii complex</taxon>
    </lineage>
</organism>
<dbReference type="EMBL" id="JATAAI010000001">
    <property type="protein sequence ID" value="KAK1748468.1"/>
    <property type="molecule type" value="Genomic_DNA"/>
</dbReference>
<accession>A0AAD9DK98</accession>
<feature type="compositionally biased region" description="Polar residues" evidence="2">
    <location>
        <begin position="701"/>
        <end position="710"/>
    </location>
</feature>
<feature type="region of interest" description="Disordered" evidence="2">
    <location>
        <begin position="667"/>
        <end position="711"/>
    </location>
</feature>
<dbReference type="InterPro" id="IPR052201">
    <property type="entry name" value="LRR-containing_regulator"/>
</dbReference>
<name>A0AAD9DK98_9STRA</name>
<dbReference type="InterPro" id="IPR032675">
    <property type="entry name" value="LRR_dom_sf"/>
</dbReference>
<dbReference type="Proteomes" id="UP001224775">
    <property type="component" value="Unassembled WGS sequence"/>
</dbReference>
<dbReference type="PANTHER" id="PTHR24111">
    <property type="entry name" value="LEUCINE-RICH REPEAT-CONTAINING PROTEIN 34"/>
    <property type="match status" value="1"/>
</dbReference>
<evidence type="ECO:0000313" key="3">
    <source>
        <dbReference type="EMBL" id="KAK1748468.1"/>
    </source>
</evidence>
<feature type="region of interest" description="Disordered" evidence="2">
    <location>
        <begin position="1"/>
        <end position="100"/>
    </location>
</feature>
<feature type="compositionally biased region" description="Basic and acidic residues" evidence="2">
    <location>
        <begin position="11"/>
        <end position="23"/>
    </location>
</feature>
<keyword evidence="1" id="KW-0677">Repeat</keyword>
<gene>
    <name evidence="3" type="ORF">QTG54_000407</name>
</gene>
<feature type="compositionally biased region" description="Acidic residues" evidence="2">
    <location>
        <begin position="57"/>
        <end position="75"/>
    </location>
</feature>
<dbReference type="InterPro" id="IPR001611">
    <property type="entry name" value="Leu-rich_rpt"/>
</dbReference>
<feature type="compositionally biased region" description="Basic residues" evidence="2">
    <location>
        <begin position="667"/>
        <end position="680"/>
    </location>
</feature>
<dbReference type="AlphaFoldDB" id="A0AAD9DK98"/>
<dbReference type="PANTHER" id="PTHR24111:SF0">
    <property type="entry name" value="LEUCINE-RICH REPEAT-CONTAINING PROTEIN"/>
    <property type="match status" value="1"/>
</dbReference>
<dbReference type="SMART" id="SM00368">
    <property type="entry name" value="LRR_RI"/>
    <property type="match status" value="6"/>
</dbReference>
<reference evidence="3" key="1">
    <citation type="submission" date="2023-06" db="EMBL/GenBank/DDBJ databases">
        <title>Survivors Of The Sea: Transcriptome response of Skeletonema marinoi to long-term dormancy.</title>
        <authorList>
            <person name="Pinder M.I.M."/>
            <person name="Kourtchenko O."/>
            <person name="Robertson E.K."/>
            <person name="Larsson T."/>
            <person name="Maumus F."/>
            <person name="Osuna-Cruz C.M."/>
            <person name="Vancaester E."/>
            <person name="Stenow R."/>
            <person name="Vandepoele K."/>
            <person name="Ploug H."/>
            <person name="Bruchert V."/>
            <person name="Godhe A."/>
            <person name="Topel M."/>
        </authorList>
    </citation>
    <scope>NUCLEOTIDE SEQUENCE</scope>
    <source>
        <strain evidence="3">R05AC</strain>
    </source>
</reference>
<proteinExistence type="predicted"/>
<feature type="compositionally biased region" description="Basic and acidic residues" evidence="2">
    <location>
        <begin position="31"/>
        <end position="47"/>
    </location>
</feature>
<keyword evidence="4" id="KW-1185">Reference proteome</keyword>